<dbReference type="Proteomes" id="UP001164676">
    <property type="component" value="Chromosome"/>
</dbReference>
<dbReference type="InterPro" id="IPR029044">
    <property type="entry name" value="Nucleotide-diphossugar_trans"/>
</dbReference>
<gene>
    <name evidence="2" type="ORF">N7E60_09585</name>
</gene>
<proteinExistence type="predicted"/>
<organism evidence="2 3">
    <name type="scientific">Salinivibrio proteolyticus</name>
    <dbReference type="NCBI Taxonomy" id="334715"/>
    <lineage>
        <taxon>Bacteria</taxon>
        <taxon>Pseudomonadati</taxon>
        <taxon>Pseudomonadota</taxon>
        <taxon>Gammaproteobacteria</taxon>
        <taxon>Vibrionales</taxon>
        <taxon>Vibrionaceae</taxon>
        <taxon>Salinivibrio</taxon>
    </lineage>
</organism>
<evidence type="ECO:0000259" key="1">
    <source>
        <dbReference type="Pfam" id="PF00535"/>
    </source>
</evidence>
<dbReference type="InterPro" id="IPR001173">
    <property type="entry name" value="Glyco_trans_2-like"/>
</dbReference>
<dbReference type="SUPFAM" id="SSF53448">
    <property type="entry name" value="Nucleotide-diphospho-sugar transferases"/>
    <property type="match status" value="1"/>
</dbReference>
<reference evidence="2" key="1">
    <citation type="submission" date="2022-09" db="EMBL/GenBank/DDBJ databases">
        <authorList>
            <person name="Li Z.-J."/>
        </authorList>
    </citation>
    <scope>NUCLEOTIDE SEQUENCE</scope>
    <source>
        <strain evidence="2">TGB10</strain>
    </source>
</reference>
<evidence type="ECO:0000313" key="3">
    <source>
        <dbReference type="Proteomes" id="UP001164676"/>
    </source>
</evidence>
<evidence type="ECO:0000313" key="2">
    <source>
        <dbReference type="EMBL" id="WBA13977.1"/>
    </source>
</evidence>
<protein>
    <submittedName>
        <fullName evidence="2">Glycosyltransferase family 2 protein</fullName>
    </submittedName>
</protein>
<dbReference type="Pfam" id="PF00535">
    <property type="entry name" value="Glycos_transf_2"/>
    <property type="match status" value="1"/>
</dbReference>
<sequence length="352" mass="41191">MLDESVDGLGVSILSRDLKSMENRIDFTFGIITYNHSDYILEHLESIKYQILNYGKGAGVKLVVSDDGSSDNTLEIIKKWISYNADLFMECIILGDGVNRGVGHSFTNIWKHIGDEAFKVLAGDDVYSYENIFLEANLLEKYDFVSGLPLLLIDGKILYKKNLMFHLYATQHIYKNKTLLSKIKNISVINTPSLLYRNKFIKDKSVFDFIRQFRVTEDFPMMASLSSIYPKLKFFTSDRVYIYYRRTKGSIYIVDSERYNKDKEDVFKYLINVDKSYIGRFLTRNRLFCYKAGGRIGKVLNIGYYIYLLRLLMALPKITSSMRGLRIDEEKHRTHYKKIVERARRARWELKI</sequence>
<dbReference type="RefSeq" id="WP_269597338.1">
    <property type="nucleotide sequence ID" value="NZ_CP114584.1"/>
</dbReference>
<dbReference type="Gene3D" id="3.90.550.10">
    <property type="entry name" value="Spore Coat Polysaccharide Biosynthesis Protein SpsA, Chain A"/>
    <property type="match status" value="1"/>
</dbReference>
<feature type="domain" description="Glycosyltransferase 2-like" evidence="1">
    <location>
        <begin position="30"/>
        <end position="185"/>
    </location>
</feature>
<keyword evidence="3" id="KW-1185">Reference proteome</keyword>
<name>A0ABY7LBH5_9GAMM</name>
<accession>A0ABY7LBH5</accession>
<dbReference type="EMBL" id="CP114584">
    <property type="protein sequence ID" value="WBA13977.1"/>
    <property type="molecule type" value="Genomic_DNA"/>
</dbReference>